<dbReference type="InterPro" id="IPR001537">
    <property type="entry name" value="SpoU_MeTrfase"/>
</dbReference>
<dbReference type="GO" id="GO:0005634">
    <property type="term" value="C:nucleus"/>
    <property type="evidence" value="ECO:0007669"/>
    <property type="project" value="UniProtKB-SubCell"/>
</dbReference>
<dbReference type="Gene3D" id="3.40.1280.10">
    <property type="match status" value="1"/>
</dbReference>
<dbReference type="GO" id="GO:0000977">
    <property type="term" value="F:RNA polymerase II transcription regulatory region sequence-specific DNA binding"/>
    <property type="evidence" value="ECO:0007669"/>
    <property type="project" value="InterPro"/>
</dbReference>
<keyword evidence="6" id="KW-0804">Transcription</keyword>
<dbReference type="GO" id="GO:0008173">
    <property type="term" value="F:RNA methyltransferase activity"/>
    <property type="evidence" value="ECO:0007669"/>
    <property type="project" value="InterPro"/>
</dbReference>
<name>A0A8H7BTM7_9FUNG</name>
<evidence type="ECO:0000256" key="5">
    <source>
        <dbReference type="ARBA" id="ARBA00023125"/>
    </source>
</evidence>
<keyword evidence="5" id="KW-0238">DNA-binding</keyword>
<evidence type="ECO:0000256" key="4">
    <source>
        <dbReference type="ARBA" id="ARBA00023015"/>
    </source>
</evidence>
<dbReference type="PANTHER" id="PTHR43191">
    <property type="entry name" value="RRNA METHYLTRANSFERASE 3"/>
    <property type="match status" value="1"/>
</dbReference>
<accession>A0A8H7BTM7</accession>
<dbReference type="SUPFAM" id="SSF55455">
    <property type="entry name" value="SRF-like"/>
    <property type="match status" value="1"/>
</dbReference>
<dbReference type="GO" id="GO:0032259">
    <property type="term" value="P:methylation"/>
    <property type="evidence" value="ECO:0007669"/>
    <property type="project" value="UniProtKB-KW"/>
</dbReference>
<dbReference type="InterPro" id="IPR029064">
    <property type="entry name" value="Ribosomal_eL30-like_sf"/>
</dbReference>
<dbReference type="CDD" id="cd00265">
    <property type="entry name" value="MADS_MEF2_like"/>
    <property type="match status" value="1"/>
</dbReference>
<evidence type="ECO:0000256" key="7">
    <source>
        <dbReference type="ARBA" id="ARBA00023242"/>
    </source>
</evidence>
<evidence type="ECO:0000256" key="8">
    <source>
        <dbReference type="ARBA" id="ARBA00025805"/>
    </source>
</evidence>
<keyword evidence="2" id="KW-0489">Methyltransferase</keyword>
<evidence type="ECO:0000256" key="2">
    <source>
        <dbReference type="ARBA" id="ARBA00022603"/>
    </source>
</evidence>
<dbReference type="InterPro" id="IPR051259">
    <property type="entry name" value="rRNA_Methyltransferase"/>
</dbReference>
<dbReference type="GO" id="GO:0006396">
    <property type="term" value="P:RNA processing"/>
    <property type="evidence" value="ECO:0007669"/>
    <property type="project" value="InterPro"/>
</dbReference>
<organism evidence="11 12">
    <name type="scientific">Apophysomyces ossiformis</name>
    <dbReference type="NCBI Taxonomy" id="679940"/>
    <lineage>
        <taxon>Eukaryota</taxon>
        <taxon>Fungi</taxon>
        <taxon>Fungi incertae sedis</taxon>
        <taxon>Mucoromycota</taxon>
        <taxon>Mucoromycotina</taxon>
        <taxon>Mucoromycetes</taxon>
        <taxon>Mucorales</taxon>
        <taxon>Mucorineae</taxon>
        <taxon>Mucoraceae</taxon>
        <taxon>Apophysomyces</taxon>
    </lineage>
</organism>
<dbReference type="GO" id="GO:0003723">
    <property type="term" value="F:RNA binding"/>
    <property type="evidence" value="ECO:0007669"/>
    <property type="project" value="InterPro"/>
</dbReference>
<keyword evidence="3" id="KW-0808">Transferase</keyword>
<dbReference type="Proteomes" id="UP000605846">
    <property type="component" value="Unassembled WGS sequence"/>
</dbReference>
<dbReference type="AlphaFoldDB" id="A0A8H7BTM7"/>
<proteinExistence type="inferred from homology"/>
<dbReference type="Gene3D" id="3.40.1810.10">
    <property type="entry name" value="Transcription factor, MADS-box"/>
    <property type="match status" value="1"/>
</dbReference>
<dbReference type="PANTHER" id="PTHR43191:SF2">
    <property type="entry name" value="RRNA METHYLTRANSFERASE 3, MITOCHONDRIAL"/>
    <property type="match status" value="1"/>
</dbReference>
<dbReference type="InterPro" id="IPR036879">
    <property type="entry name" value="TF_MADSbox_sf"/>
</dbReference>
<comment type="similarity">
    <text evidence="8">Belongs to the MEF2 family.</text>
</comment>
<reference evidence="11" key="1">
    <citation type="submission" date="2020-01" db="EMBL/GenBank/DDBJ databases">
        <title>Genome Sequencing of Three Apophysomyces-Like Fungal Strains Confirms a Novel Fungal Genus in the Mucoromycota with divergent Burkholderia-like Endosymbiotic Bacteria.</title>
        <authorList>
            <person name="Stajich J.E."/>
            <person name="Macias A.M."/>
            <person name="Carter-House D."/>
            <person name="Lovett B."/>
            <person name="Kasson L.R."/>
            <person name="Berry K."/>
            <person name="Grigoriev I."/>
            <person name="Chang Y."/>
            <person name="Spatafora J."/>
            <person name="Kasson M.T."/>
        </authorList>
    </citation>
    <scope>NUCLEOTIDE SEQUENCE</scope>
    <source>
        <strain evidence="11">NRRL A-21654</strain>
    </source>
</reference>
<feature type="compositionally biased region" description="Low complexity" evidence="9">
    <location>
        <begin position="535"/>
        <end position="544"/>
    </location>
</feature>
<keyword evidence="7" id="KW-0539">Nucleus</keyword>
<feature type="compositionally biased region" description="Polar residues" evidence="9">
    <location>
        <begin position="403"/>
        <end position="412"/>
    </location>
</feature>
<feature type="region of interest" description="Disordered" evidence="9">
    <location>
        <begin position="377"/>
        <end position="447"/>
    </location>
</feature>
<evidence type="ECO:0000313" key="11">
    <source>
        <dbReference type="EMBL" id="KAF7732483.1"/>
    </source>
</evidence>
<sequence>MATAPVRYRLPDLFKRLANQTNPTVQHFIRLRENKSYRFEKNGVLVQGLKTIRELRDDGFKIRSLAVTVVKEPHDESVIKFPALQVIHNPDAFPADRYFAIDVDLTRRILGTASRPGRHEIFAEIPIPETKFPEKESVDRFLVFDHVNDPGNLGNLVRTAKGLGWNQGLITTGTCDLYNDKTIRASRALSLRWPHKLVPIRDLVEFLKAYDMTPIVADMIPSDSNRRMDLWSPTKGTLGEGKMPEPNSGIWFWNFKGKQQELPKRPALILSSEHKGVQGLDDELRVSVPMTAGVESLNVASCAMGRKKIKIQLIKDDRNRQVTFHKRKLGLMKKAYELSVLCNCDIALIIFNNSNNKLVQYASNDIDKTLMRYTEFTENSEQSRDDDSSNELQSDQENEMDSQRTPQPSMPLNTPHDHRPQSQSQQPAPIPTAMNYPPRNHPSESMPLRQLAPHHVSAVNPSSYDMYNGSHSIYPLTSMAPSSVPHRTMANYGHRPMVYAAPPPQPMMVHPSNMPYPSPPQHIYVQPVPPKQRESSTAADTTSAMPPPPPVMSTTPSGLSTQSPASEIGSPNAHGDKRPKLRVQIPNENNTEAVTDSKSGEQQPNSSVGSRASNNQNPQSSRGLSSALPSQFAQNLPSPSTFYPEFYQQNELPSPLNFSATPTTTSTFNWPPPVSRDYKPSPLARVDGPTQQSTGTTTQKRRDSQSYGDSSKKIKLEAV</sequence>
<dbReference type="EMBL" id="JABAYA010000002">
    <property type="protein sequence ID" value="KAF7732483.1"/>
    <property type="molecule type" value="Genomic_DNA"/>
</dbReference>
<dbReference type="Pfam" id="PF00588">
    <property type="entry name" value="SpoU_methylase"/>
    <property type="match status" value="1"/>
</dbReference>
<comment type="subcellular location">
    <subcellularLocation>
        <location evidence="1">Nucleus</location>
    </subcellularLocation>
</comment>
<dbReference type="PROSITE" id="PS50066">
    <property type="entry name" value="MADS_BOX_2"/>
    <property type="match status" value="1"/>
</dbReference>
<dbReference type="InterPro" id="IPR033896">
    <property type="entry name" value="MEF2-like_N"/>
</dbReference>
<dbReference type="InterPro" id="IPR029028">
    <property type="entry name" value="Alpha/beta_knot_MTases"/>
</dbReference>
<keyword evidence="12" id="KW-1185">Reference proteome</keyword>
<dbReference type="SMART" id="SM00432">
    <property type="entry name" value="MADS"/>
    <property type="match status" value="1"/>
</dbReference>
<evidence type="ECO:0000256" key="3">
    <source>
        <dbReference type="ARBA" id="ARBA00022679"/>
    </source>
</evidence>
<feature type="domain" description="MADS-box" evidence="10">
    <location>
        <begin position="304"/>
        <end position="355"/>
    </location>
</feature>
<dbReference type="SUPFAM" id="SSF75217">
    <property type="entry name" value="alpha/beta knot"/>
    <property type="match status" value="1"/>
</dbReference>
<feature type="compositionally biased region" description="Basic and acidic residues" evidence="9">
    <location>
        <begin position="700"/>
        <end position="719"/>
    </location>
</feature>
<evidence type="ECO:0000256" key="9">
    <source>
        <dbReference type="SAM" id="MobiDB-lite"/>
    </source>
</evidence>
<evidence type="ECO:0000313" key="12">
    <source>
        <dbReference type="Proteomes" id="UP000605846"/>
    </source>
</evidence>
<dbReference type="InterPro" id="IPR002100">
    <property type="entry name" value="TF_MADSbox"/>
</dbReference>
<comment type="caution">
    <text evidence="11">The sequence shown here is derived from an EMBL/GenBank/DDBJ whole genome shotgun (WGS) entry which is preliminary data.</text>
</comment>
<dbReference type="CDD" id="cd18095">
    <property type="entry name" value="SpoU-like_rRNA-MTase"/>
    <property type="match status" value="1"/>
</dbReference>
<feature type="compositionally biased region" description="Polar residues" evidence="9">
    <location>
        <begin position="586"/>
        <end position="669"/>
    </location>
</feature>
<evidence type="ECO:0000259" key="10">
    <source>
        <dbReference type="PROSITE" id="PS50066"/>
    </source>
</evidence>
<evidence type="ECO:0000256" key="1">
    <source>
        <dbReference type="ARBA" id="ARBA00004123"/>
    </source>
</evidence>
<keyword evidence="4" id="KW-0805">Transcription regulation</keyword>
<gene>
    <name evidence="11" type="primary">MEF2C</name>
    <name evidence="11" type="ORF">EC973_003228</name>
</gene>
<dbReference type="GO" id="GO:0046983">
    <property type="term" value="F:protein dimerization activity"/>
    <property type="evidence" value="ECO:0007669"/>
    <property type="project" value="InterPro"/>
</dbReference>
<dbReference type="OrthoDB" id="270651at2759"/>
<evidence type="ECO:0000256" key="6">
    <source>
        <dbReference type="ARBA" id="ARBA00023163"/>
    </source>
</evidence>
<dbReference type="Gene3D" id="3.30.1330.30">
    <property type="match status" value="1"/>
</dbReference>
<feature type="region of interest" description="Disordered" evidence="9">
    <location>
        <begin position="518"/>
        <end position="719"/>
    </location>
</feature>
<dbReference type="Pfam" id="PF00319">
    <property type="entry name" value="SRF-TF"/>
    <property type="match status" value="1"/>
</dbReference>
<dbReference type="GO" id="GO:0045944">
    <property type="term" value="P:positive regulation of transcription by RNA polymerase II"/>
    <property type="evidence" value="ECO:0007669"/>
    <property type="project" value="InterPro"/>
</dbReference>
<dbReference type="PRINTS" id="PR00404">
    <property type="entry name" value="MADSDOMAIN"/>
</dbReference>
<dbReference type="InterPro" id="IPR029026">
    <property type="entry name" value="tRNA_m1G_MTases_N"/>
</dbReference>
<protein>
    <submittedName>
        <fullName evidence="11">Myocyte-specific enhancer factor 2C</fullName>
    </submittedName>
</protein>